<feature type="region of interest" description="Disordered" evidence="1">
    <location>
        <begin position="261"/>
        <end position="374"/>
    </location>
</feature>
<evidence type="ECO:0008006" key="6">
    <source>
        <dbReference type="Google" id="ProtNLM"/>
    </source>
</evidence>
<feature type="compositionally biased region" description="Polar residues" evidence="1">
    <location>
        <begin position="466"/>
        <end position="480"/>
    </location>
</feature>
<feature type="compositionally biased region" description="Basic and acidic residues" evidence="1">
    <location>
        <begin position="481"/>
        <end position="491"/>
    </location>
</feature>
<accession>A0A371DJ90</accession>
<evidence type="ECO:0000256" key="2">
    <source>
        <dbReference type="SAM" id="Phobius"/>
    </source>
</evidence>
<evidence type="ECO:0000256" key="1">
    <source>
        <dbReference type="SAM" id="MobiDB-lite"/>
    </source>
</evidence>
<name>A0A371DJ90_9APHY</name>
<keyword evidence="2" id="KW-0472">Membrane</keyword>
<keyword evidence="5" id="KW-1185">Reference proteome</keyword>
<feature type="compositionally biased region" description="Polar residues" evidence="1">
    <location>
        <begin position="620"/>
        <end position="646"/>
    </location>
</feature>
<protein>
    <recommendedName>
        <fullName evidence="6">Proteophosphoglycan ppg4</fullName>
    </recommendedName>
</protein>
<feature type="region of interest" description="Disordered" evidence="1">
    <location>
        <begin position="210"/>
        <end position="247"/>
    </location>
</feature>
<feature type="compositionally biased region" description="Low complexity" evidence="1">
    <location>
        <begin position="322"/>
        <end position="343"/>
    </location>
</feature>
<feature type="compositionally biased region" description="Polar residues" evidence="1">
    <location>
        <begin position="232"/>
        <end position="246"/>
    </location>
</feature>
<keyword evidence="2" id="KW-1133">Transmembrane helix</keyword>
<dbReference type="AlphaFoldDB" id="A0A371DJ90"/>
<feature type="region of interest" description="Disordered" evidence="1">
    <location>
        <begin position="451"/>
        <end position="683"/>
    </location>
</feature>
<feature type="compositionally biased region" description="Polar residues" evidence="1">
    <location>
        <begin position="359"/>
        <end position="374"/>
    </location>
</feature>
<reference evidence="4 5" key="1">
    <citation type="journal article" date="2018" name="Biotechnol. Biofuels">
        <title>Integrative visual omics of the white-rot fungus Polyporus brumalis exposes the biotechnological potential of its oxidative enzymes for delignifying raw plant biomass.</title>
        <authorList>
            <person name="Miyauchi S."/>
            <person name="Rancon A."/>
            <person name="Drula E."/>
            <person name="Hage H."/>
            <person name="Chaduli D."/>
            <person name="Favel A."/>
            <person name="Grisel S."/>
            <person name="Henrissat B."/>
            <person name="Herpoel-Gimbert I."/>
            <person name="Ruiz-Duenas F.J."/>
            <person name="Chevret D."/>
            <person name="Hainaut M."/>
            <person name="Lin J."/>
            <person name="Wang M."/>
            <person name="Pangilinan J."/>
            <person name="Lipzen A."/>
            <person name="Lesage-Meessen L."/>
            <person name="Navarro D."/>
            <person name="Riley R."/>
            <person name="Grigoriev I.V."/>
            <person name="Zhou S."/>
            <person name="Raouche S."/>
            <person name="Rosso M.N."/>
        </authorList>
    </citation>
    <scope>NUCLEOTIDE SEQUENCE [LARGE SCALE GENOMIC DNA]</scope>
    <source>
        <strain evidence="4 5">BRFM 1820</strain>
    </source>
</reference>
<proteinExistence type="predicted"/>
<sequence>MYSIHHVLIVLATSSTAFAAPFHLVSRASSGGPGDGGGSGPMSIQPQIWIPLVVVAALFILGTIVACSGRSLRRSALLSWGNGAAQAAGVTTGTTPAAGAVEITADQLAGSQGRNSTATGTNGARRARRARRTPSQMSTHSLPVYQKEPGEQEIVIGRGEDGEDGIPVTVEMPPLDEHETDTPYGSVDLTRPSMTYSPVPHTPHDLPLLQGGDLDSRQHLSPDDRGMATRASFDSTMSSADGSSQHYLDDAPAYETVILNDEHPTSTSPTYPPAAAVPTAAQERTSTEHAGTTRRRSVFASIFNHRHSRGPSTTSPPPTSPEPRSSSGHTREGSGPSVLSVPVSEREQRRSRMIRHQPSHSGSGSMFSLLSRTRSNGNLNGAEALTSPSMISLHSISAPLTHTLVKTEFAYPRGGPTPDQLRLIASRESVMRFGKPYGADAIAYASSSRVELEPPPGFDEVAGPSGLSSPPQGRDTPSSGSHDEEDAHASEPHASSLSDVVQPEAPAEPRVLADDVDMVESPITAATSASSSPPAEGTSSSTAMEDAPPSISSSSVPTEQPGPTSPSSHSPTQVTPSSAVTALPANASATQATSNAPPSAFKAAFASTPVGGSFPDRATSRASSYMSYATAEESLNTPTADDSQFDLSGREDDAYESAADTEPPTPRITPRHMHEESDTTIHG</sequence>
<organism evidence="4 5">
    <name type="scientific">Lentinus brumalis</name>
    <dbReference type="NCBI Taxonomy" id="2498619"/>
    <lineage>
        <taxon>Eukaryota</taxon>
        <taxon>Fungi</taxon>
        <taxon>Dikarya</taxon>
        <taxon>Basidiomycota</taxon>
        <taxon>Agaricomycotina</taxon>
        <taxon>Agaricomycetes</taxon>
        <taxon>Polyporales</taxon>
        <taxon>Polyporaceae</taxon>
        <taxon>Lentinus</taxon>
    </lineage>
</organism>
<feature type="region of interest" description="Disordered" evidence="1">
    <location>
        <begin position="109"/>
        <end position="139"/>
    </location>
</feature>
<keyword evidence="3" id="KW-0732">Signal</keyword>
<dbReference type="STRING" id="139420.A0A371DJ90"/>
<feature type="compositionally biased region" description="Low complexity" evidence="1">
    <location>
        <begin position="521"/>
        <end position="543"/>
    </location>
</feature>
<feature type="compositionally biased region" description="Low complexity" evidence="1">
    <location>
        <begin position="561"/>
        <end position="607"/>
    </location>
</feature>
<keyword evidence="2" id="KW-0812">Transmembrane</keyword>
<feature type="compositionally biased region" description="Low complexity" evidence="1">
    <location>
        <begin position="265"/>
        <end position="281"/>
    </location>
</feature>
<dbReference type="OrthoDB" id="2804493at2759"/>
<feature type="transmembrane region" description="Helical" evidence="2">
    <location>
        <begin position="48"/>
        <end position="67"/>
    </location>
</feature>
<dbReference type="EMBL" id="KZ857390">
    <property type="protein sequence ID" value="RDX52599.1"/>
    <property type="molecule type" value="Genomic_DNA"/>
</dbReference>
<evidence type="ECO:0000256" key="3">
    <source>
        <dbReference type="SAM" id="SignalP"/>
    </source>
</evidence>
<evidence type="ECO:0000313" key="4">
    <source>
        <dbReference type="EMBL" id="RDX52599.1"/>
    </source>
</evidence>
<feature type="chain" id="PRO_5016737478" description="Proteophosphoglycan ppg4" evidence="3">
    <location>
        <begin position="20"/>
        <end position="683"/>
    </location>
</feature>
<feature type="compositionally biased region" description="Basic and acidic residues" evidence="1">
    <location>
        <begin position="214"/>
        <end position="227"/>
    </location>
</feature>
<evidence type="ECO:0000313" key="5">
    <source>
        <dbReference type="Proteomes" id="UP000256964"/>
    </source>
</evidence>
<feature type="compositionally biased region" description="Basic and acidic residues" evidence="1">
    <location>
        <begin position="672"/>
        <end position="683"/>
    </location>
</feature>
<dbReference type="Proteomes" id="UP000256964">
    <property type="component" value="Unassembled WGS sequence"/>
</dbReference>
<gene>
    <name evidence="4" type="ORF">OH76DRAFT_1454366</name>
</gene>
<feature type="signal peptide" evidence="3">
    <location>
        <begin position="1"/>
        <end position="19"/>
    </location>
</feature>